<proteinExistence type="predicted"/>
<dbReference type="Proteomes" id="UP000316079">
    <property type="component" value="Unassembled WGS sequence"/>
</dbReference>
<comment type="caution">
    <text evidence="1">The sequence shown here is derived from an EMBL/GenBank/DDBJ whole genome shotgun (WGS) entry which is preliminary data.</text>
</comment>
<organism evidence="1 2">
    <name type="scientific">Danionella cerebrum</name>
    <dbReference type="NCBI Taxonomy" id="2873325"/>
    <lineage>
        <taxon>Eukaryota</taxon>
        <taxon>Metazoa</taxon>
        <taxon>Chordata</taxon>
        <taxon>Craniata</taxon>
        <taxon>Vertebrata</taxon>
        <taxon>Euteleostomi</taxon>
        <taxon>Actinopterygii</taxon>
        <taxon>Neopterygii</taxon>
        <taxon>Teleostei</taxon>
        <taxon>Ostariophysi</taxon>
        <taxon>Cypriniformes</taxon>
        <taxon>Danionidae</taxon>
        <taxon>Danioninae</taxon>
        <taxon>Danionella</taxon>
    </lineage>
</organism>
<reference evidence="1 2" key="1">
    <citation type="journal article" date="2019" name="Sci. Data">
        <title>Hybrid genome assembly and annotation of Danionella translucida.</title>
        <authorList>
            <person name="Kadobianskyi M."/>
            <person name="Schulze L."/>
            <person name="Schuelke M."/>
            <person name="Judkewitz B."/>
        </authorList>
    </citation>
    <scope>NUCLEOTIDE SEQUENCE [LARGE SCALE GENOMIC DNA]</scope>
    <source>
        <strain evidence="1 2">Bolton</strain>
    </source>
</reference>
<name>A0A553NG88_9TELE</name>
<protein>
    <submittedName>
        <fullName evidence="1">Uncharacterized protein</fullName>
    </submittedName>
</protein>
<dbReference type="AlphaFoldDB" id="A0A553NG88"/>
<keyword evidence="2" id="KW-1185">Reference proteome</keyword>
<evidence type="ECO:0000313" key="2">
    <source>
        <dbReference type="Proteomes" id="UP000316079"/>
    </source>
</evidence>
<sequence>MAGAQSLKQIRAFRHPEEQCSLGGSRPREASRAGFPGVLMTDWGLGFGLMRFQEAAWGTTVKSEEGDFKIPRGEWHWAHQRLLVASRLAGNTLTSSSDALFPFPTEAFISSPTRRPSLGPTIMVISYAQGSFAS</sequence>
<gene>
    <name evidence="1" type="ORF">DNTS_017147</name>
</gene>
<dbReference type="EMBL" id="SRMA01026995">
    <property type="protein sequence ID" value="TRY64464.1"/>
    <property type="molecule type" value="Genomic_DNA"/>
</dbReference>
<accession>A0A553NG88</accession>
<evidence type="ECO:0000313" key="1">
    <source>
        <dbReference type="EMBL" id="TRY64464.1"/>
    </source>
</evidence>